<accession>A0A8U0HW46</accession>
<evidence type="ECO:0000256" key="2">
    <source>
        <dbReference type="SAM" id="Phobius"/>
    </source>
</evidence>
<keyword evidence="2" id="KW-1133">Transmembrane helix</keyword>
<feature type="region of interest" description="Disordered" evidence="1">
    <location>
        <begin position="146"/>
        <end position="174"/>
    </location>
</feature>
<feature type="transmembrane region" description="Helical" evidence="2">
    <location>
        <begin position="94"/>
        <end position="113"/>
    </location>
</feature>
<evidence type="ECO:0000313" key="3">
    <source>
        <dbReference type="EMBL" id="UPV75137.1"/>
    </source>
</evidence>
<feature type="transmembrane region" description="Helical" evidence="2">
    <location>
        <begin position="28"/>
        <end position="53"/>
    </location>
</feature>
<dbReference type="GeneID" id="72184229"/>
<feature type="transmembrane region" description="Helical" evidence="2">
    <location>
        <begin position="125"/>
        <end position="147"/>
    </location>
</feature>
<dbReference type="Proteomes" id="UP000830729">
    <property type="component" value="Chromosome"/>
</dbReference>
<dbReference type="KEGG" id="halx:M0R89_03480"/>
<evidence type="ECO:0000313" key="4">
    <source>
        <dbReference type="Proteomes" id="UP000830729"/>
    </source>
</evidence>
<keyword evidence="2" id="KW-0472">Membrane</keyword>
<keyword evidence="2" id="KW-0812">Transmembrane</keyword>
<name>A0A8U0HW46_9EURY</name>
<proteinExistence type="predicted"/>
<dbReference type="AlphaFoldDB" id="A0A8U0HW46"/>
<protein>
    <submittedName>
        <fullName evidence="3">Uncharacterized protein</fullName>
    </submittedName>
</protein>
<keyword evidence="4" id="KW-1185">Reference proteome</keyword>
<gene>
    <name evidence="3" type="ORF">M0R89_03480</name>
</gene>
<dbReference type="RefSeq" id="WP_248651180.1">
    <property type="nucleotide sequence ID" value="NZ_CP096659.1"/>
</dbReference>
<sequence length="174" mass="16855">MNDAMTDDDADALARVRRAKARQHSDRWLDGGAVAAGAVLALAPQVAPAFAFAVGVPDAVVTAFAAATLLAVPLGASVAGYLGGAGRDSGARHGAAAVAAATLGADATALLLAPDAVAAVLGDVSVPLALVGTTAAGAALGTLAGSVGGRRRKRDRATPRGGDPGESGRGRRDA</sequence>
<dbReference type="EMBL" id="CP096659">
    <property type="protein sequence ID" value="UPV75137.1"/>
    <property type="molecule type" value="Genomic_DNA"/>
</dbReference>
<feature type="transmembrane region" description="Helical" evidence="2">
    <location>
        <begin position="59"/>
        <end position="82"/>
    </location>
</feature>
<organism evidence="3 4">
    <name type="scientific">Halorussus limi</name>
    <dbReference type="NCBI Taxonomy" id="2938695"/>
    <lineage>
        <taxon>Archaea</taxon>
        <taxon>Methanobacteriati</taxon>
        <taxon>Methanobacteriota</taxon>
        <taxon>Stenosarchaea group</taxon>
        <taxon>Halobacteria</taxon>
        <taxon>Halobacteriales</taxon>
        <taxon>Haladaptataceae</taxon>
        <taxon>Halorussus</taxon>
    </lineage>
</organism>
<reference evidence="3 4" key="1">
    <citation type="submission" date="2022-04" db="EMBL/GenBank/DDBJ databases">
        <title>Diverse halophilic archaea isolated from saline environments.</title>
        <authorList>
            <person name="Cui H.-L."/>
        </authorList>
    </citation>
    <scope>NUCLEOTIDE SEQUENCE [LARGE SCALE GENOMIC DNA]</scope>
    <source>
        <strain evidence="3 4">XZYJT49</strain>
    </source>
</reference>
<evidence type="ECO:0000256" key="1">
    <source>
        <dbReference type="SAM" id="MobiDB-lite"/>
    </source>
</evidence>